<evidence type="ECO:0000256" key="3">
    <source>
        <dbReference type="ARBA" id="ARBA00023163"/>
    </source>
</evidence>
<dbReference type="PANTHER" id="PTHR47894:SF4">
    <property type="entry name" value="HTH-TYPE TRANSCRIPTIONAL REGULATOR GADX"/>
    <property type="match status" value="1"/>
</dbReference>
<dbReference type="EMBL" id="JADDIV010000001">
    <property type="protein sequence ID" value="MBE7366734.1"/>
    <property type="molecule type" value="Genomic_DNA"/>
</dbReference>
<evidence type="ECO:0000256" key="2">
    <source>
        <dbReference type="ARBA" id="ARBA00023125"/>
    </source>
</evidence>
<feature type="domain" description="HTH araC/xylS-type" evidence="4">
    <location>
        <begin position="157"/>
        <end position="254"/>
    </location>
</feature>
<keyword evidence="6" id="KW-1185">Reference proteome</keyword>
<evidence type="ECO:0000313" key="5">
    <source>
        <dbReference type="EMBL" id="MBE7366734.1"/>
    </source>
</evidence>
<reference evidence="5 6" key="1">
    <citation type="submission" date="2020-10" db="EMBL/GenBank/DDBJ databases">
        <title>Ramlibacter sp. HM2 16S ribosomal RNA gene Genome sequencing and assembly.</title>
        <authorList>
            <person name="Kang M."/>
        </authorList>
    </citation>
    <scope>NUCLEOTIDE SEQUENCE [LARGE SCALE GENOMIC DNA]</scope>
    <source>
        <strain evidence="5 6">HM2</strain>
    </source>
</reference>
<protein>
    <submittedName>
        <fullName evidence="5">Helix-turn-helix transcriptional regulator</fullName>
    </submittedName>
</protein>
<evidence type="ECO:0000256" key="1">
    <source>
        <dbReference type="ARBA" id="ARBA00023015"/>
    </source>
</evidence>
<name>A0ABR9RZT8_9BURK</name>
<proteinExistence type="predicted"/>
<organism evidence="5 6">
    <name type="scientific">Ramlibacter pallidus</name>
    <dbReference type="NCBI Taxonomy" id="2780087"/>
    <lineage>
        <taxon>Bacteria</taxon>
        <taxon>Pseudomonadati</taxon>
        <taxon>Pseudomonadota</taxon>
        <taxon>Betaproteobacteria</taxon>
        <taxon>Burkholderiales</taxon>
        <taxon>Comamonadaceae</taxon>
        <taxon>Ramlibacter</taxon>
    </lineage>
</organism>
<dbReference type="Proteomes" id="UP000806285">
    <property type="component" value="Unassembled WGS sequence"/>
</dbReference>
<dbReference type="RefSeq" id="WP_193675335.1">
    <property type="nucleotide sequence ID" value="NZ_JADDIV010000001.1"/>
</dbReference>
<keyword evidence="2" id="KW-0238">DNA-binding</keyword>
<keyword evidence="1" id="KW-0805">Transcription regulation</keyword>
<comment type="caution">
    <text evidence="5">The sequence shown here is derived from an EMBL/GenBank/DDBJ whole genome shotgun (WGS) entry which is preliminary data.</text>
</comment>
<evidence type="ECO:0000313" key="6">
    <source>
        <dbReference type="Proteomes" id="UP000806285"/>
    </source>
</evidence>
<dbReference type="Pfam" id="PF12833">
    <property type="entry name" value="HTH_18"/>
    <property type="match status" value="1"/>
</dbReference>
<sequence>MGFTANVVQHTTLRISQVAVERAALISLRQGRKTLKSGSRRWTAHGGDVVVVAGGQVLDVLNERSPEGLFEALWVVWDDAVLRQAGTAARTKAIEGVAVLKEVGDGFRCALERAVHAIHAAADVPEAVARHRLAELLVWLAEHGLAFPAQREPTLVARLRNLCAGALSEPWTAALAAERLAMSEATLRRRLGVEGTTFGQVLADARMAQAMTLLQSTDRAVSHIAWDVGYASASRFSVRLRDRFGFAPSAVRGHRR</sequence>
<dbReference type="InterPro" id="IPR009057">
    <property type="entry name" value="Homeodomain-like_sf"/>
</dbReference>
<dbReference type="SUPFAM" id="SSF46689">
    <property type="entry name" value="Homeodomain-like"/>
    <property type="match status" value="1"/>
</dbReference>
<evidence type="ECO:0000259" key="4">
    <source>
        <dbReference type="PROSITE" id="PS01124"/>
    </source>
</evidence>
<accession>A0ABR9RZT8</accession>
<keyword evidence="3" id="KW-0804">Transcription</keyword>
<gene>
    <name evidence="5" type="ORF">IM787_04055</name>
</gene>
<dbReference type="InterPro" id="IPR018060">
    <property type="entry name" value="HTH_AraC"/>
</dbReference>
<dbReference type="Gene3D" id="1.10.10.60">
    <property type="entry name" value="Homeodomain-like"/>
    <property type="match status" value="1"/>
</dbReference>
<dbReference type="SMART" id="SM00342">
    <property type="entry name" value="HTH_ARAC"/>
    <property type="match status" value="1"/>
</dbReference>
<dbReference type="PROSITE" id="PS01124">
    <property type="entry name" value="HTH_ARAC_FAMILY_2"/>
    <property type="match status" value="1"/>
</dbReference>
<dbReference type="PANTHER" id="PTHR47894">
    <property type="entry name" value="HTH-TYPE TRANSCRIPTIONAL REGULATOR GADX"/>
    <property type="match status" value="1"/>
</dbReference>